<keyword evidence="2" id="KW-1185">Reference proteome</keyword>
<dbReference type="SUPFAM" id="SSF55221">
    <property type="entry name" value="Yeast killer toxins"/>
    <property type="match status" value="1"/>
</dbReference>
<dbReference type="EMBL" id="ML178891">
    <property type="protein sequence ID" value="TFK95337.1"/>
    <property type="molecule type" value="Genomic_DNA"/>
</dbReference>
<evidence type="ECO:0000313" key="2">
    <source>
        <dbReference type="Proteomes" id="UP000305067"/>
    </source>
</evidence>
<dbReference type="GO" id="GO:0005576">
    <property type="term" value="C:extracellular region"/>
    <property type="evidence" value="ECO:0007669"/>
    <property type="project" value="InterPro"/>
</dbReference>
<dbReference type="AlphaFoldDB" id="A0A5C3Q2H2"/>
<sequence>TWDCKGSTLCWSLAPRDCDTAARLSDVNAIYTTKGVAPNVGVCFGHCGIFVQRPACTVDGQALKNGYDGIRDFGCKRCGSEHQGDGCLVTVNYVTGC</sequence>
<dbReference type="InterPro" id="IPR011329">
    <property type="entry name" value="Killer_tox_Kp4/SMK"/>
</dbReference>
<feature type="non-terminal residue" evidence="1">
    <location>
        <position position="1"/>
    </location>
</feature>
<dbReference type="STRING" id="1884261.A0A5C3Q2H2"/>
<dbReference type="Pfam" id="PF15474">
    <property type="entry name" value="MU117"/>
    <property type="match status" value="1"/>
</dbReference>
<organism evidence="1 2">
    <name type="scientific">Pterulicium gracile</name>
    <dbReference type="NCBI Taxonomy" id="1884261"/>
    <lineage>
        <taxon>Eukaryota</taxon>
        <taxon>Fungi</taxon>
        <taxon>Dikarya</taxon>
        <taxon>Basidiomycota</taxon>
        <taxon>Agaricomycotina</taxon>
        <taxon>Agaricomycetes</taxon>
        <taxon>Agaricomycetidae</taxon>
        <taxon>Agaricales</taxon>
        <taxon>Pleurotineae</taxon>
        <taxon>Pterulaceae</taxon>
        <taxon>Pterulicium</taxon>
    </lineage>
</organism>
<reference evidence="1 2" key="1">
    <citation type="journal article" date="2019" name="Nat. Ecol. Evol.">
        <title>Megaphylogeny resolves global patterns of mushroom evolution.</title>
        <authorList>
            <person name="Varga T."/>
            <person name="Krizsan K."/>
            <person name="Foldi C."/>
            <person name="Dima B."/>
            <person name="Sanchez-Garcia M."/>
            <person name="Sanchez-Ramirez S."/>
            <person name="Szollosi G.J."/>
            <person name="Szarkandi J.G."/>
            <person name="Papp V."/>
            <person name="Albert L."/>
            <person name="Andreopoulos W."/>
            <person name="Angelini C."/>
            <person name="Antonin V."/>
            <person name="Barry K.W."/>
            <person name="Bougher N.L."/>
            <person name="Buchanan P."/>
            <person name="Buyck B."/>
            <person name="Bense V."/>
            <person name="Catcheside P."/>
            <person name="Chovatia M."/>
            <person name="Cooper J."/>
            <person name="Damon W."/>
            <person name="Desjardin D."/>
            <person name="Finy P."/>
            <person name="Geml J."/>
            <person name="Haridas S."/>
            <person name="Hughes K."/>
            <person name="Justo A."/>
            <person name="Karasinski D."/>
            <person name="Kautmanova I."/>
            <person name="Kiss B."/>
            <person name="Kocsube S."/>
            <person name="Kotiranta H."/>
            <person name="LaButti K.M."/>
            <person name="Lechner B.E."/>
            <person name="Liimatainen K."/>
            <person name="Lipzen A."/>
            <person name="Lukacs Z."/>
            <person name="Mihaltcheva S."/>
            <person name="Morgado L.N."/>
            <person name="Niskanen T."/>
            <person name="Noordeloos M.E."/>
            <person name="Ohm R.A."/>
            <person name="Ortiz-Santana B."/>
            <person name="Ovrebo C."/>
            <person name="Racz N."/>
            <person name="Riley R."/>
            <person name="Savchenko A."/>
            <person name="Shiryaev A."/>
            <person name="Soop K."/>
            <person name="Spirin V."/>
            <person name="Szebenyi C."/>
            <person name="Tomsovsky M."/>
            <person name="Tulloss R.E."/>
            <person name="Uehling J."/>
            <person name="Grigoriev I.V."/>
            <person name="Vagvolgyi C."/>
            <person name="Papp T."/>
            <person name="Martin F.M."/>
            <person name="Miettinen O."/>
            <person name="Hibbett D.S."/>
            <person name="Nagy L.G."/>
        </authorList>
    </citation>
    <scope>NUCLEOTIDE SEQUENCE [LARGE SCALE GENOMIC DNA]</scope>
    <source>
        <strain evidence="1 2">CBS 309.79</strain>
    </source>
</reference>
<protein>
    <submittedName>
        <fullName evidence="1">Uncharacterized protein</fullName>
    </submittedName>
</protein>
<dbReference type="InterPro" id="IPR029167">
    <property type="entry name" value="Mug117"/>
</dbReference>
<feature type="non-terminal residue" evidence="1">
    <location>
        <position position="97"/>
    </location>
</feature>
<proteinExistence type="predicted"/>
<name>A0A5C3Q2H2_9AGAR</name>
<dbReference type="Proteomes" id="UP000305067">
    <property type="component" value="Unassembled WGS sequence"/>
</dbReference>
<dbReference type="Gene3D" id="3.30.430.10">
    <property type="entry name" value="Killer Toxin P4, subunit A"/>
    <property type="match status" value="1"/>
</dbReference>
<accession>A0A5C3Q2H2</accession>
<evidence type="ECO:0000313" key="1">
    <source>
        <dbReference type="EMBL" id="TFK95337.1"/>
    </source>
</evidence>
<gene>
    <name evidence="1" type="ORF">BDV98DRAFT_494152</name>
</gene>
<dbReference type="OrthoDB" id="1896086at2759"/>